<name>A0A9N9JNK0_9GLOM</name>
<dbReference type="OrthoDB" id="10372183at2759"/>
<accession>A0A9N9JNK0</accession>
<dbReference type="AlphaFoldDB" id="A0A9N9JNK0"/>
<comment type="caution">
    <text evidence="1">The sequence shown here is derived from an EMBL/GenBank/DDBJ whole genome shotgun (WGS) entry which is preliminary data.</text>
</comment>
<dbReference type="Proteomes" id="UP000789759">
    <property type="component" value="Unassembled WGS sequence"/>
</dbReference>
<keyword evidence="2" id="KW-1185">Reference proteome</keyword>
<reference evidence="1" key="1">
    <citation type="submission" date="2021-06" db="EMBL/GenBank/DDBJ databases">
        <authorList>
            <person name="Kallberg Y."/>
            <person name="Tangrot J."/>
            <person name="Rosling A."/>
        </authorList>
    </citation>
    <scope>NUCLEOTIDE SEQUENCE</scope>
    <source>
        <strain evidence="1">FL966</strain>
    </source>
</reference>
<sequence length="191" mass="21204">VDRDLDSQAMFINDNFFSVGGKIVSEFYKRNKRAKITVSMSTHLMIHNRVDSSNKCLLKISLISIPQKIPNKINSDSIIQTLMTDYAGQKNLKVKFEDETVALSSKSDCANKSELSSLNNLYLSKHVRVKDFDGLGSGFESNSVNSSCLPKQVHSDASEGSVGTFYAKEVNDHADFCQKDDAEESVNNSSY</sequence>
<evidence type="ECO:0000313" key="1">
    <source>
        <dbReference type="EMBL" id="CAG8787313.1"/>
    </source>
</evidence>
<protein>
    <submittedName>
        <fullName evidence="1">12144_t:CDS:1</fullName>
    </submittedName>
</protein>
<dbReference type="EMBL" id="CAJVQA010025868">
    <property type="protein sequence ID" value="CAG8787313.1"/>
    <property type="molecule type" value="Genomic_DNA"/>
</dbReference>
<gene>
    <name evidence="1" type="ORF">CPELLU_LOCUS16781</name>
</gene>
<feature type="non-terminal residue" evidence="1">
    <location>
        <position position="1"/>
    </location>
</feature>
<proteinExistence type="predicted"/>
<organism evidence="1 2">
    <name type="scientific">Cetraspora pellucida</name>
    <dbReference type="NCBI Taxonomy" id="1433469"/>
    <lineage>
        <taxon>Eukaryota</taxon>
        <taxon>Fungi</taxon>
        <taxon>Fungi incertae sedis</taxon>
        <taxon>Mucoromycota</taxon>
        <taxon>Glomeromycotina</taxon>
        <taxon>Glomeromycetes</taxon>
        <taxon>Diversisporales</taxon>
        <taxon>Gigasporaceae</taxon>
        <taxon>Cetraspora</taxon>
    </lineage>
</organism>
<evidence type="ECO:0000313" key="2">
    <source>
        <dbReference type="Proteomes" id="UP000789759"/>
    </source>
</evidence>